<comment type="cofactor">
    <cofactor evidence="1">
        <name>Mg(2+)</name>
        <dbReference type="ChEBI" id="CHEBI:18420"/>
    </cofactor>
</comment>
<gene>
    <name evidence="4" type="ORF">Q4527_03675</name>
</gene>
<dbReference type="Gene3D" id="3.90.79.10">
    <property type="entry name" value="Nucleoside Triphosphate Pyrophosphohydrolase"/>
    <property type="match status" value="1"/>
</dbReference>
<feature type="domain" description="Nudix hydrolase" evidence="3">
    <location>
        <begin position="36"/>
        <end position="173"/>
    </location>
</feature>
<dbReference type="PANTHER" id="PTHR43222">
    <property type="entry name" value="NUDIX HYDROLASE 23"/>
    <property type="match status" value="1"/>
</dbReference>
<dbReference type="InterPro" id="IPR015797">
    <property type="entry name" value="NUDIX_hydrolase-like_dom_sf"/>
</dbReference>
<name>A0AAW7YWA3_9ALTE</name>
<accession>A0AAW7YWA3</accession>
<dbReference type="EC" id="3.6.-.-" evidence="4"/>
<proteinExistence type="predicted"/>
<dbReference type="GO" id="GO:0016787">
    <property type="term" value="F:hydrolase activity"/>
    <property type="evidence" value="ECO:0007669"/>
    <property type="project" value="UniProtKB-KW"/>
</dbReference>
<organism evidence="4 5">
    <name type="scientific">Alteromonas stellipolaris</name>
    <dbReference type="NCBI Taxonomy" id="233316"/>
    <lineage>
        <taxon>Bacteria</taxon>
        <taxon>Pseudomonadati</taxon>
        <taxon>Pseudomonadota</taxon>
        <taxon>Gammaproteobacteria</taxon>
        <taxon>Alteromonadales</taxon>
        <taxon>Alteromonadaceae</taxon>
        <taxon>Alteromonas/Salinimonas group</taxon>
        <taxon>Alteromonas</taxon>
    </lineage>
</organism>
<dbReference type="PANTHER" id="PTHR43222:SF2">
    <property type="entry name" value="NUDIX HYDROLASE 23, CHLOROPLASTIC"/>
    <property type="match status" value="1"/>
</dbReference>
<dbReference type="RefSeq" id="WP_061997151.1">
    <property type="nucleotide sequence ID" value="NZ_CP015345.1"/>
</dbReference>
<evidence type="ECO:0000259" key="3">
    <source>
        <dbReference type="PROSITE" id="PS51462"/>
    </source>
</evidence>
<dbReference type="InterPro" id="IPR020084">
    <property type="entry name" value="NUDIX_hydrolase_CS"/>
</dbReference>
<dbReference type="AlphaFoldDB" id="A0AAW7YWA3"/>
<reference evidence="4" key="1">
    <citation type="submission" date="2023-07" db="EMBL/GenBank/DDBJ databases">
        <title>Genome content predicts the carbon catabolic preferences of heterotrophic bacteria.</title>
        <authorList>
            <person name="Gralka M."/>
        </authorList>
    </citation>
    <scope>NUCLEOTIDE SEQUENCE</scope>
    <source>
        <strain evidence="4">F2M12</strain>
    </source>
</reference>
<evidence type="ECO:0000256" key="1">
    <source>
        <dbReference type="ARBA" id="ARBA00001946"/>
    </source>
</evidence>
<evidence type="ECO:0000256" key="2">
    <source>
        <dbReference type="ARBA" id="ARBA00022801"/>
    </source>
</evidence>
<sequence>MSINFRLSSILVVLTLFGCTKTVPEAPFCRSTNNDEHTQGAAACIIKVQSKALLIKHRLSNRLDFPGGGKRDGESLVCAAHRETWEETGFNVEVGEKLAVTQNGLALFECTLNAGVEHLPDVFDAPPWAKLEVIELVQADPFLLTHIELRFPDDLIAFRDSFNKIKHRQSQQE</sequence>
<dbReference type="Proteomes" id="UP001170717">
    <property type="component" value="Unassembled WGS sequence"/>
</dbReference>
<dbReference type="CDD" id="cd02883">
    <property type="entry name" value="NUDIX_Hydrolase"/>
    <property type="match status" value="1"/>
</dbReference>
<dbReference type="Pfam" id="PF00293">
    <property type="entry name" value="NUDIX"/>
    <property type="match status" value="1"/>
</dbReference>
<keyword evidence="2 4" id="KW-0378">Hydrolase</keyword>
<protein>
    <submittedName>
        <fullName evidence="4">NUDIX hydrolase</fullName>
        <ecNumber evidence="4">3.6.-.-</ecNumber>
    </submittedName>
</protein>
<evidence type="ECO:0000313" key="4">
    <source>
        <dbReference type="EMBL" id="MDO6576471.1"/>
    </source>
</evidence>
<dbReference type="InterPro" id="IPR000086">
    <property type="entry name" value="NUDIX_hydrolase_dom"/>
</dbReference>
<dbReference type="SUPFAM" id="SSF55811">
    <property type="entry name" value="Nudix"/>
    <property type="match status" value="1"/>
</dbReference>
<comment type="caution">
    <text evidence="4">The sequence shown here is derived from an EMBL/GenBank/DDBJ whole genome shotgun (WGS) entry which is preliminary data.</text>
</comment>
<evidence type="ECO:0000313" key="5">
    <source>
        <dbReference type="Proteomes" id="UP001170717"/>
    </source>
</evidence>
<dbReference type="PROSITE" id="PS51462">
    <property type="entry name" value="NUDIX"/>
    <property type="match status" value="1"/>
</dbReference>
<dbReference type="PROSITE" id="PS51257">
    <property type="entry name" value="PROKAR_LIPOPROTEIN"/>
    <property type="match status" value="1"/>
</dbReference>
<dbReference type="PROSITE" id="PS00893">
    <property type="entry name" value="NUDIX_BOX"/>
    <property type="match status" value="1"/>
</dbReference>
<dbReference type="EMBL" id="JAUOQI010000002">
    <property type="protein sequence ID" value="MDO6576471.1"/>
    <property type="molecule type" value="Genomic_DNA"/>
</dbReference>